<evidence type="ECO:0000313" key="1">
    <source>
        <dbReference type="EMBL" id="TYS51149.1"/>
    </source>
</evidence>
<evidence type="ECO:0000313" key="2">
    <source>
        <dbReference type="Proteomes" id="UP000322139"/>
    </source>
</evidence>
<dbReference type="Proteomes" id="UP000322139">
    <property type="component" value="Unassembled WGS sequence"/>
</dbReference>
<proteinExistence type="predicted"/>
<name>A0A5D4RK16_9BACI</name>
<reference evidence="1 2" key="1">
    <citation type="submission" date="2019-08" db="EMBL/GenBank/DDBJ databases">
        <title>Bacillus genomes from the desert of Cuatro Cienegas, Coahuila.</title>
        <authorList>
            <person name="Olmedo-Alvarez G."/>
        </authorList>
    </citation>
    <scope>NUCLEOTIDE SEQUENCE [LARGE SCALE GENOMIC DNA]</scope>
    <source>
        <strain evidence="1 2">CH446_14T</strain>
    </source>
</reference>
<dbReference type="NCBIfam" id="TIGR03187">
    <property type="entry name" value="DGQHR"/>
    <property type="match status" value="1"/>
</dbReference>
<organism evidence="1 2">
    <name type="scientific">Bacillus infantis</name>
    <dbReference type="NCBI Taxonomy" id="324767"/>
    <lineage>
        <taxon>Bacteria</taxon>
        <taxon>Bacillati</taxon>
        <taxon>Bacillota</taxon>
        <taxon>Bacilli</taxon>
        <taxon>Bacillales</taxon>
        <taxon>Bacillaceae</taxon>
        <taxon>Bacillus</taxon>
    </lineage>
</organism>
<protein>
    <submittedName>
        <fullName evidence="1">DGQHR domain-containing protein</fullName>
    </submittedName>
</protein>
<comment type="caution">
    <text evidence="1">The sequence shown here is derived from an EMBL/GenBank/DDBJ whole genome shotgun (WGS) entry which is preliminary data.</text>
</comment>
<accession>A0A5D4RK16</accession>
<sequence>MIKIPLQKVVQKGKTFYVMVADPRTIVGLLPKVEAGSSQETQRPWLKKKVIEISSYVAGKLKIDANYRALGLIPNNPILVINHPLEIKKETVEVKNGDITEEKDMYYIMIPTELEDGSIYEGSIDALDGQHRLRSFDPEFRDPKFSDHTPYQMIFSVFDDLSKNERKEIFMITNEKQDKVSTNLIRLLKKALGLLNEEEEKVFDITEGINVEPFSVLKGRIMFGSDKVLKGYKDTQLSKILSRSGTIDSFETYGIDNTEKKVKVISNYLKAWEEIFDVSYQDPGKDTLTKISGVRYVLYLFPSIFEILMKNQKPATKDNFKEIILKLPQATGIDNVFENPNTSLAFRGEGATVKLSKDHGKDLLTHINSENTNFDPTDGI</sequence>
<gene>
    <name evidence="1" type="ORF">FZD51_03660</name>
</gene>
<dbReference type="RefSeq" id="WP_148973525.1">
    <property type="nucleotide sequence ID" value="NZ_VTER01000002.1"/>
</dbReference>
<dbReference type="InterPro" id="IPR017601">
    <property type="entry name" value="DGQHR-contain_dom"/>
</dbReference>
<dbReference type="EMBL" id="VTER01000002">
    <property type="protein sequence ID" value="TYS51149.1"/>
    <property type="molecule type" value="Genomic_DNA"/>
</dbReference>
<dbReference type="AlphaFoldDB" id="A0A5D4RK16"/>